<feature type="compositionally biased region" description="Polar residues" evidence="2">
    <location>
        <begin position="1"/>
        <end position="15"/>
    </location>
</feature>
<evidence type="ECO:0000256" key="1">
    <source>
        <dbReference type="SAM" id="Coils"/>
    </source>
</evidence>
<dbReference type="Proteomes" id="UP001221757">
    <property type="component" value="Unassembled WGS sequence"/>
</dbReference>
<sequence>MSTSTSPAMQQTFSRVRSVFTGAPESPPSSVGRPNPMKTRYATDPSMRDEEMVPHTTHPGSGLGPINSDEARMTETSLSTAEISQGRMGARCQTFIEEELASKRSRHRSDGVPGKRPEEGESRLKRETMARKASQVKHLERENTELKGSVERLQAEISRMEQTNRQHKLARRKAIEEEQAAIQGFAGNGSRQPVRQRARWHMSPNLGARYPASGDRIWGSWGITPVPGGQISWVSTGPNLASTADVRRIMEDWNEEIFQTAAALADLGFRAKTTKTYGTPCQGPDSEVRVHMAPALGSELVGLLSSSRGYQPAPEIVVQMALQSAISAWSYRKIQSWTLDKSEEPNRFLTDLYTGVCHSEDPKDAARWLSITGKQLVQRASSSDLRISLLQDILDVLFSARADKSEGPNHKTVEMEIGDRVAVVARLVLDLNWAIGTQIVSDVLEAVFIEPGARFEPKTMENM</sequence>
<accession>A0AAD7CMQ3</accession>
<evidence type="ECO:0000313" key="3">
    <source>
        <dbReference type="EMBL" id="KAJ7652891.1"/>
    </source>
</evidence>
<reference evidence="3" key="1">
    <citation type="submission" date="2023-03" db="EMBL/GenBank/DDBJ databases">
        <title>Massive genome expansion in bonnet fungi (Mycena s.s.) driven by repeated elements and novel gene families across ecological guilds.</title>
        <authorList>
            <consortium name="Lawrence Berkeley National Laboratory"/>
            <person name="Harder C.B."/>
            <person name="Miyauchi S."/>
            <person name="Viragh M."/>
            <person name="Kuo A."/>
            <person name="Thoen E."/>
            <person name="Andreopoulos B."/>
            <person name="Lu D."/>
            <person name="Skrede I."/>
            <person name="Drula E."/>
            <person name="Henrissat B."/>
            <person name="Morin E."/>
            <person name="Kohler A."/>
            <person name="Barry K."/>
            <person name="LaButti K."/>
            <person name="Morin E."/>
            <person name="Salamov A."/>
            <person name="Lipzen A."/>
            <person name="Mereny Z."/>
            <person name="Hegedus B."/>
            <person name="Baldrian P."/>
            <person name="Stursova M."/>
            <person name="Weitz H."/>
            <person name="Taylor A."/>
            <person name="Grigoriev I.V."/>
            <person name="Nagy L.G."/>
            <person name="Martin F."/>
            <person name="Kauserud H."/>
        </authorList>
    </citation>
    <scope>NUCLEOTIDE SEQUENCE</scope>
    <source>
        <strain evidence="3">CBHHK067</strain>
    </source>
</reference>
<keyword evidence="1" id="KW-0175">Coiled coil</keyword>
<feature type="coiled-coil region" evidence="1">
    <location>
        <begin position="129"/>
        <end position="180"/>
    </location>
</feature>
<evidence type="ECO:0000313" key="4">
    <source>
        <dbReference type="Proteomes" id="UP001221757"/>
    </source>
</evidence>
<dbReference type="EMBL" id="JARKIE010000343">
    <property type="protein sequence ID" value="KAJ7652891.1"/>
    <property type="molecule type" value="Genomic_DNA"/>
</dbReference>
<name>A0AAD7CMQ3_MYCRO</name>
<feature type="region of interest" description="Disordered" evidence="2">
    <location>
        <begin position="1"/>
        <end position="69"/>
    </location>
</feature>
<feature type="compositionally biased region" description="Basic and acidic residues" evidence="2">
    <location>
        <begin position="108"/>
        <end position="123"/>
    </location>
</feature>
<feature type="region of interest" description="Disordered" evidence="2">
    <location>
        <begin position="102"/>
        <end position="123"/>
    </location>
</feature>
<gene>
    <name evidence="3" type="ORF">B0H17DRAFT_1147285</name>
</gene>
<proteinExistence type="predicted"/>
<keyword evidence="4" id="KW-1185">Reference proteome</keyword>
<evidence type="ECO:0000256" key="2">
    <source>
        <dbReference type="SAM" id="MobiDB-lite"/>
    </source>
</evidence>
<organism evidence="3 4">
    <name type="scientific">Mycena rosella</name>
    <name type="common">Pink bonnet</name>
    <name type="synonym">Agaricus rosellus</name>
    <dbReference type="NCBI Taxonomy" id="1033263"/>
    <lineage>
        <taxon>Eukaryota</taxon>
        <taxon>Fungi</taxon>
        <taxon>Dikarya</taxon>
        <taxon>Basidiomycota</taxon>
        <taxon>Agaricomycotina</taxon>
        <taxon>Agaricomycetes</taxon>
        <taxon>Agaricomycetidae</taxon>
        <taxon>Agaricales</taxon>
        <taxon>Marasmiineae</taxon>
        <taxon>Mycenaceae</taxon>
        <taxon>Mycena</taxon>
    </lineage>
</organism>
<comment type="caution">
    <text evidence="3">The sequence shown here is derived from an EMBL/GenBank/DDBJ whole genome shotgun (WGS) entry which is preliminary data.</text>
</comment>
<dbReference type="AlphaFoldDB" id="A0AAD7CMQ3"/>
<protein>
    <submittedName>
        <fullName evidence="3">Uncharacterized protein</fullName>
    </submittedName>
</protein>